<reference evidence="1 2" key="1">
    <citation type="submission" date="2014-11" db="EMBL/GenBank/DDBJ databases">
        <title>Pan-genome of Gallibacterium spp.</title>
        <authorList>
            <person name="Kudirkiene E."/>
            <person name="Bojesen A.M."/>
        </authorList>
    </citation>
    <scope>NUCLEOTIDE SEQUENCE [LARGE SCALE GENOMIC DNA]</scope>
    <source>
        <strain evidence="1 2">F 279</strain>
    </source>
</reference>
<evidence type="ECO:0000313" key="2">
    <source>
        <dbReference type="Proteomes" id="UP000092643"/>
    </source>
</evidence>
<accession>A0A1A7PCZ2</accession>
<dbReference type="RefSeq" id="WP_065232125.1">
    <property type="nucleotide sequence ID" value="NZ_JTJN01000002.1"/>
</dbReference>
<sequence>MAKISKFFPYHNDADTDLLFEATLNKLELDELIFLLRVFQRNSQAKQVLAKNLKKIINKKLS</sequence>
<comment type="caution">
    <text evidence="1">The sequence shown here is derived from an EMBL/GenBank/DDBJ whole genome shotgun (WGS) entry which is preliminary data.</text>
</comment>
<evidence type="ECO:0000313" key="1">
    <source>
        <dbReference type="EMBL" id="OBW99034.1"/>
    </source>
</evidence>
<dbReference type="OrthoDB" id="9987159at2"/>
<name>A0A1A7PCZ2_9PAST</name>
<dbReference type="AlphaFoldDB" id="A0A1A7PCZ2"/>
<dbReference type="Proteomes" id="UP000092643">
    <property type="component" value="Unassembled WGS sequence"/>
</dbReference>
<proteinExistence type="predicted"/>
<protein>
    <submittedName>
        <fullName evidence="1">Uncharacterized protein</fullName>
    </submittedName>
</protein>
<organism evidence="1 2">
    <name type="scientific">Gallibacterium anatis</name>
    <dbReference type="NCBI Taxonomy" id="750"/>
    <lineage>
        <taxon>Bacteria</taxon>
        <taxon>Pseudomonadati</taxon>
        <taxon>Pseudomonadota</taxon>
        <taxon>Gammaproteobacteria</taxon>
        <taxon>Pasteurellales</taxon>
        <taxon>Pasteurellaceae</taxon>
        <taxon>Gallibacterium</taxon>
    </lineage>
</organism>
<dbReference type="EMBL" id="JTJO01000025">
    <property type="protein sequence ID" value="OBW99034.1"/>
    <property type="molecule type" value="Genomic_DNA"/>
</dbReference>
<gene>
    <name evidence="1" type="ORF">QV03_04450</name>
</gene>